<proteinExistence type="predicted"/>
<protein>
    <submittedName>
        <fullName evidence="2">Uncharacterized protein</fullName>
    </submittedName>
</protein>
<reference evidence="2" key="1">
    <citation type="submission" date="2019-02" db="EMBL/GenBank/DDBJ databases">
        <authorList>
            <person name="Gruber-Vodicka R. H."/>
            <person name="Seah K. B. B."/>
        </authorList>
    </citation>
    <scope>NUCLEOTIDE SEQUENCE</scope>
    <source>
        <strain evidence="2">BECK_M7</strain>
    </source>
</reference>
<sequence length="517" mass="58915">MSTQRHVIGRLILELRTTGEQKARRLSDDLARICRRRIVPLIDGYCTKLGDPNRIHRIDSLEIDLGPVDGDRLEAEVVGRINARLEPLLASHIRPRKRQANGSEARRQSGAGLQGEPQGKPGRAPSGESSPLELFALFARTGTLPWWADTIRTKLLEETLEQLLREAPERLRLLLQQFVRERRPLRRIVNHYGDDGLSALFDLLAPSLARTVSSPSWQIQCQIDLLQEALQNQFPSRDRARIRSRIWYRTFCFAGLVESERPEPPVFLRDLLLQLAATFEIDHATLISDVASVIRAGNLHTDNVIRDALEMLHHEVQAKSPRRRSANSLAGISDDSGAEIGQPVSNLDFGDDDRLYIDNAGLTILWPFLGHFFRHLGLVEQNRFRNREARQRAVGLLQYLVTEDPSPPEYLLPINKLLCGMAPDEVFEFGPPMVEVETEECTRLLQAAIAQAPILKDMSIPAFRGTFLLRQGILTTRDGAWLLRVERKTYDVVLDRSPWQLDWIKLPWMETAFRVEW</sequence>
<feature type="region of interest" description="Disordered" evidence="1">
    <location>
        <begin position="92"/>
        <end position="128"/>
    </location>
</feature>
<gene>
    <name evidence="2" type="ORF">BECKLFY1418B_GA0070995_11802</name>
</gene>
<dbReference type="Pfam" id="PF19268">
    <property type="entry name" value="CIS_TMP"/>
    <property type="match status" value="1"/>
</dbReference>
<dbReference type="InterPro" id="IPR045538">
    <property type="entry name" value="CIS_TMP"/>
</dbReference>
<evidence type="ECO:0000256" key="1">
    <source>
        <dbReference type="SAM" id="MobiDB-lite"/>
    </source>
</evidence>
<evidence type="ECO:0000313" key="2">
    <source>
        <dbReference type="EMBL" id="VFK00287.1"/>
    </source>
</evidence>
<name>A0A450V6H2_9GAMM</name>
<organism evidence="2">
    <name type="scientific">Candidatus Kentrum sp. LFY</name>
    <dbReference type="NCBI Taxonomy" id="2126342"/>
    <lineage>
        <taxon>Bacteria</taxon>
        <taxon>Pseudomonadati</taxon>
        <taxon>Pseudomonadota</taxon>
        <taxon>Gammaproteobacteria</taxon>
        <taxon>Candidatus Kentrum</taxon>
    </lineage>
</organism>
<dbReference type="AlphaFoldDB" id="A0A450V6H2"/>
<dbReference type="EMBL" id="CAADFF010000180">
    <property type="protein sequence ID" value="VFK00287.1"/>
    <property type="molecule type" value="Genomic_DNA"/>
</dbReference>
<accession>A0A450V6H2</accession>